<dbReference type="EMBL" id="NVQC01000013">
    <property type="protein sequence ID" value="PTL36714.1"/>
    <property type="molecule type" value="Genomic_DNA"/>
</dbReference>
<dbReference type="Proteomes" id="UP000241436">
    <property type="component" value="Unassembled WGS sequence"/>
</dbReference>
<feature type="domain" description="Squalene epoxidase" evidence="2">
    <location>
        <begin position="194"/>
        <end position="342"/>
    </location>
</feature>
<protein>
    <submittedName>
        <fullName evidence="3">Uncharacterized protein</fullName>
    </submittedName>
</protein>
<dbReference type="GO" id="GO:0016020">
    <property type="term" value="C:membrane"/>
    <property type="evidence" value="ECO:0007669"/>
    <property type="project" value="InterPro"/>
</dbReference>
<dbReference type="GO" id="GO:0004506">
    <property type="term" value="F:squalene monooxygenase activity"/>
    <property type="evidence" value="ECO:0007669"/>
    <property type="project" value="InterPro"/>
</dbReference>
<proteinExistence type="predicted"/>
<gene>
    <name evidence="3" type="ORF">CLG94_03315</name>
</gene>
<dbReference type="RefSeq" id="WP_107561468.1">
    <property type="nucleotide sequence ID" value="NZ_NVQC01000013.1"/>
</dbReference>
<keyword evidence="4" id="KW-1185">Reference proteome</keyword>
<dbReference type="Pfam" id="PF01494">
    <property type="entry name" value="FAD_binding_3"/>
    <property type="match status" value="1"/>
</dbReference>
<dbReference type="Gene3D" id="3.50.50.60">
    <property type="entry name" value="FAD/NAD(P)-binding domain"/>
    <property type="match status" value="1"/>
</dbReference>
<dbReference type="SUPFAM" id="SSF51905">
    <property type="entry name" value="FAD/NAD(P)-binding domain"/>
    <property type="match status" value="1"/>
</dbReference>
<organism evidence="3 4">
    <name type="scientific">Candidatus Methylomirabilis limnetica</name>
    <dbReference type="NCBI Taxonomy" id="2033718"/>
    <lineage>
        <taxon>Bacteria</taxon>
        <taxon>Candidatus Methylomirabilota</taxon>
        <taxon>Candidatus Methylomirabilia</taxon>
        <taxon>Candidatus Methylomirabilales</taxon>
        <taxon>Candidatus Methylomirabilaceae</taxon>
        <taxon>Candidatus Methylomirabilis</taxon>
    </lineage>
</organism>
<dbReference type="PRINTS" id="PR00420">
    <property type="entry name" value="RNGMNOXGNASE"/>
</dbReference>
<dbReference type="InterPro" id="IPR050407">
    <property type="entry name" value="Geranylgeranyl_reductase"/>
</dbReference>
<evidence type="ECO:0000313" key="3">
    <source>
        <dbReference type="EMBL" id="PTL36714.1"/>
    </source>
</evidence>
<reference evidence="4" key="2">
    <citation type="journal article" date="2018" name="Environ. Microbiol.">
        <title>Bloom of a denitrifying methanotroph, 'Candidatus Methylomirabilis limnetica', in a deep stratified lake.</title>
        <authorList>
            <person name="Graf J.S."/>
            <person name="Mayr M.J."/>
            <person name="Marchant H.K."/>
            <person name="Tienken D."/>
            <person name="Hach P.F."/>
            <person name="Brand A."/>
            <person name="Schubert C.J."/>
            <person name="Kuypers M.M."/>
            <person name="Milucka J."/>
        </authorList>
    </citation>
    <scope>NUCLEOTIDE SEQUENCE [LARGE SCALE GENOMIC DNA]</scope>
    <source>
        <strain evidence="4">Zug</strain>
    </source>
</reference>
<dbReference type="InterPro" id="IPR002938">
    <property type="entry name" value="FAD-bd"/>
</dbReference>
<evidence type="ECO:0000313" key="4">
    <source>
        <dbReference type="Proteomes" id="UP000241436"/>
    </source>
</evidence>
<dbReference type="PANTHER" id="PTHR42685">
    <property type="entry name" value="GERANYLGERANYL DIPHOSPHATE REDUCTASE"/>
    <property type="match status" value="1"/>
</dbReference>
<comment type="caution">
    <text evidence="3">The sequence shown here is derived from an EMBL/GenBank/DDBJ whole genome shotgun (WGS) entry which is preliminary data.</text>
</comment>
<dbReference type="InterPro" id="IPR013698">
    <property type="entry name" value="Squalene_epoxidase"/>
</dbReference>
<dbReference type="PANTHER" id="PTHR42685:SF22">
    <property type="entry name" value="CONDITIONED MEDIUM FACTOR RECEPTOR 1"/>
    <property type="match status" value="1"/>
</dbReference>
<dbReference type="GO" id="GO:0071949">
    <property type="term" value="F:FAD binding"/>
    <property type="evidence" value="ECO:0007669"/>
    <property type="project" value="InterPro"/>
</dbReference>
<sequence length="408" mass="44125">MIQIPVIVVGAGPAGSVLAGLLAQRGVETLLLDKATFPREKLCGDYLSPGTVRLLDQLDLLDLVRSAGARRLWGMTVTSPDGTTFTAKFPAITEINGTSPFALSIPRAILDTLLLKWARGFGTRCVEGLRVIDLIWENGRVSGVTGIGPTGQETYRGQIVVGADGRDSVVARRLGLHQPHPTLRRMALVAYYEGARCNVPLRDHGMISVGDRSYCILNPIGERLVNAIIVVDQGIVQNWKGQLDELFDGTLQTFPLALRTLRDARRRGSVRCLGPLAFRSSRSAKAGALLIGDAVGFYDPFTGEGVGHALYSAKLASHTIASALAEGDGGLTEAHLKRFDDEQRKTLTSRKRLGAALQAVIRHPIAANTVTRLLRRRQPLADLVLGVVGDLLPPRTLLSIKTLRQFLL</sequence>
<dbReference type="InterPro" id="IPR036188">
    <property type="entry name" value="FAD/NAD-bd_sf"/>
</dbReference>
<dbReference type="AlphaFoldDB" id="A0A2T4U013"/>
<reference evidence="3 4" key="1">
    <citation type="submission" date="2017-09" db="EMBL/GenBank/DDBJ databases">
        <title>Bloom of a denitrifying methanotroph, Candidatus Methylomirabilis limnetica, in a deep stratified lake.</title>
        <authorList>
            <person name="Graf J.S."/>
            <person name="Marchant H.K."/>
            <person name="Tienken D."/>
            <person name="Hach P.F."/>
            <person name="Brand A."/>
            <person name="Schubert C.J."/>
            <person name="Kuypers M.M."/>
            <person name="Milucka J."/>
        </authorList>
    </citation>
    <scope>NUCLEOTIDE SEQUENCE [LARGE SCALE GENOMIC DNA]</scope>
    <source>
        <strain evidence="3 4">Zug</strain>
    </source>
</reference>
<evidence type="ECO:0000259" key="2">
    <source>
        <dbReference type="Pfam" id="PF08491"/>
    </source>
</evidence>
<feature type="domain" description="FAD-binding" evidence="1">
    <location>
        <begin position="4"/>
        <end position="179"/>
    </location>
</feature>
<accession>A0A2T4U013</accession>
<name>A0A2T4U013_9BACT</name>
<evidence type="ECO:0000259" key="1">
    <source>
        <dbReference type="Pfam" id="PF01494"/>
    </source>
</evidence>
<dbReference type="OrthoDB" id="9806565at2"/>
<dbReference type="Pfam" id="PF08491">
    <property type="entry name" value="SE"/>
    <property type="match status" value="1"/>
</dbReference>